<feature type="domain" description="PPE" evidence="3">
    <location>
        <begin position="6"/>
        <end position="168"/>
    </location>
</feature>
<dbReference type="Pfam" id="PF18878">
    <property type="entry name" value="PPE-PPW"/>
    <property type="match status" value="1"/>
</dbReference>
<comment type="similarity">
    <text evidence="1">Belongs to the mycobacterial PPE family.</text>
</comment>
<name>A0A7Z7IJE2_9MYCO</name>
<feature type="transmembrane region" description="Helical" evidence="2">
    <location>
        <begin position="221"/>
        <end position="245"/>
    </location>
</feature>
<evidence type="ECO:0000313" key="5">
    <source>
        <dbReference type="EMBL" id="SOJ53451.1"/>
    </source>
</evidence>
<evidence type="ECO:0000256" key="2">
    <source>
        <dbReference type="SAM" id="Phobius"/>
    </source>
</evidence>
<keyword evidence="2" id="KW-0472">Membrane</keyword>
<feature type="transmembrane region" description="Helical" evidence="2">
    <location>
        <begin position="325"/>
        <end position="358"/>
    </location>
</feature>
<dbReference type="SUPFAM" id="SSF140459">
    <property type="entry name" value="PE/PPE dimer-like"/>
    <property type="match status" value="1"/>
</dbReference>
<dbReference type="InterPro" id="IPR038332">
    <property type="entry name" value="PPE_sf"/>
</dbReference>
<dbReference type="InterPro" id="IPR043641">
    <property type="entry name" value="PPE-PPW_C"/>
</dbReference>
<gene>
    <name evidence="5" type="ORF">MSIMFB_00954</name>
</gene>
<dbReference type="Pfam" id="PF00823">
    <property type="entry name" value="PPE"/>
    <property type="match status" value="1"/>
</dbReference>
<organism evidence="5 6">
    <name type="scientific">Mycobacterium simulans</name>
    <dbReference type="NCBI Taxonomy" id="627089"/>
    <lineage>
        <taxon>Bacteria</taxon>
        <taxon>Bacillati</taxon>
        <taxon>Actinomycetota</taxon>
        <taxon>Actinomycetes</taxon>
        <taxon>Mycobacteriales</taxon>
        <taxon>Mycobacteriaceae</taxon>
        <taxon>Mycobacterium</taxon>
    </lineage>
</organism>
<dbReference type="RefSeq" id="WP_186241697.1">
    <property type="nucleotide sequence ID" value="NZ_OCTY01000002.1"/>
</dbReference>
<proteinExistence type="inferred from homology"/>
<dbReference type="InterPro" id="IPR000030">
    <property type="entry name" value="PPE_dom"/>
</dbReference>
<dbReference type="PANTHER" id="PTHR46766">
    <property type="entry name" value="GLUTAMINE-RICH PROTEIN 2"/>
    <property type="match status" value="1"/>
</dbReference>
<sequence length="433" mass="44263">MTAPIWVAMPPEMHSASLSAGPGPGPLLASAAAWVSLSTEYASVAAELAAMLGAVQTGAWQGPSAECCVAAYLAYVDWLTMTSADCAVTAAQHEATATAYVSALVAMPTLAELAANHATHAALLATNFLGINTIPIALNEADYVRMWIQAATTMTSYDAVSSAAVASAPRTTPAPVLVKRRDAGVTGVAEDLAVNPIGEIMWEILNLVVNYITNLITQLKLLAWAFYTYGLGFAELLLAELIVLVKWMLVHSLPTGPIGAWVLEWIHFLTDFFEEAFVANTMLALLMAYYALQQFWSVIVAAFPAIGAMSLVSDLLSGSLTGGSAIALPIALPLGIGGGVSSGLGATVAPIAASVVSIPHAGLDSGIREASLVSAAVASDQGAGVLGFAGTAGKEALGPPAGLTTLGGSEFGGDPRAPMLPATWQSNLVGAVG</sequence>
<evidence type="ECO:0000259" key="4">
    <source>
        <dbReference type="Pfam" id="PF18878"/>
    </source>
</evidence>
<protein>
    <submittedName>
        <fullName evidence="5">Putative PPE family protein PPE47/PPE48</fullName>
    </submittedName>
</protein>
<evidence type="ECO:0000259" key="3">
    <source>
        <dbReference type="Pfam" id="PF00823"/>
    </source>
</evidence>
<keyword evidence="2" id="KW-0812">Transmembrane</keyword>
<reference evidence="5 6" key="1">
    <citation type="submission" date="2017-10" db="EMBL/GenBank/DDBJ databases">
        <authorList>
            <consortium name="Urmite Genomes"/>
        </authorList>
    </citation>
    <scope>NUCLEOTIDE SEQUENCE [LARGE SCALE GENOMIC DNA]</scope>
    <source>
        <strain evidence="5 6">FB-527</strain>
    </source>
</reference>
<feature type="transmembrane region" description="Helical" evidence="2">
    <location>
        <begin position="295"/>
        <end position="313"/>
    </location>
</feature>
<comment type="caution">
    <text evidence="5">The sequence shown here is derived from an EMBL/GenBank/DDBJ whole genome shotgun (WGS) entry which is preliminary data.</text>
</comment>
<dbReference type="EMBL" id="OCTY01000002">
    <property type="protein sequence ID" value="SOJ53451.1"/>
    <property type="molecule type" value="Genomic_DNA"/>
</dbReference>
<evidence type="ECO:0000256" key="1">
    <source>
        <dbReference type="ARBA" id="ARBA00010652"/>
    </source>
</evidence>
<dbReference type="PANTHER" id="PTHR46766:SF1">
    <property type="entry name" value="GLUTAMINE-RICH PROTEIN 2"/>
    <property type="match status" value="1"/>
</dbReference>
<accession>A0A7Z7IJE2</accession>
<dbReference type="Gene3D" id="1.20.1260.20">
    <property type="entry name" value="PPE superfamily"/>
    <property type="match status" value="1"/>
</dbReference>
<dbReference type="AlphaFoldDB" id="A0A7Z7IJE2"/>
<dbReference type="Proteomes" id="UP000554965">
    <property type="component" value="Unassembled WGS sequence"/>
</dbReference>
<feature type="domain" description="PPE-PPW subfamily C-terminal" evidence="4">
    <location>
        <begin position="377"/>
        <end position="424"/>
    </location>
</feature>
<dbReference type="GO" id="GO:0052572">
    <property type="term" value="P:response to host immune response"/>
    <property type="evidence" value="ECO:0007669"/>
    <property type="project" value="TreeGrafter"/>
</dbReference>
<keyword evidence="2" id="KW-1133">Transmembrane helix</keyword>
<keyword evidence="6" id="KW-1185">Reference proteome</keyword>
<evidence type="ECO:0000313" key="6">
    <source>
        <dbReference type="Proteomes" id="UP000554965"/>
    </source>
</evidence>